<sequence>MNAGKLIQKNERYTLQFEQEFLVSPQQVFERITNPVTFTQWYPFATEEMDVKVGGKLKFDDGEGNIYEGEIIELEAPYTFVFKEVDDLLDIRVTEQDNGCLFRFQNTFDDASMAISMAAGWHRCLEVFEQLVKGEQIEWKENAESLRQYYKRAFENLSE</sequence>
<name>A0ACC6M0F1_9BACI</name>
<accession>A0ACC6M0F1</accession>
<dbReference type="Proteomes" id="UP001277972">
    <property type="component" value="Unassembled WGS sequence"/>
</dbReference>
<reference evidence="1" key="1">
    <citation type="submission" date="2023-11" db="EMBL/GenBank/DDBJ databases">
        <title>Gracilibacillus pellucida a moderately halophilic bacterium isolated from saline soil in Xinjiang province.</title>
        <authorList>
            <person name="Zhang Z."/>
            <person name="Tan F."/>
            <person name="Wang Y."/>
            <person name="Xia M."/>
        </authorList>
    </citation>
    <scope>NUCLEOTIDE SEQUENCE</scope>
    <source>
        <strain evidence="1">S3-1-1</strain>
    </source>
</reference>
<comment type="caution">
    <text evidence="1">The sequence shown here is derived from an EMBL/GenBank/DDBJ whole genome shotgun (WGS) entry which is preliminary data.</text>
</comment>
<evidence type="ECO:0000313" key="1">
    <source>
        <dbReference type="EMBL" id="MDX8044419.1"/>
    </source>
</evidence>
<dbReference type="EMBL" id="JAWZSR010000001">
    <property type="protein sequence ID" value="MDX8044419.1"/>
    <property type="molecule type" value="Genomic_DNA"/>
</dbReference>
<organism evidence="1 2">
    <name type="scientific">Gracilibacillus pellucidus</name>
    <dbReference type="NCBI Taxonomy" id="3095368"/>
    <lineage>
        <taxon>Bacteria</taxon>
        <taxon>Bacillati</taxon>
        <taxon>Bacillota</taxon>
        <taxon>Bacilli</taxon>
        <taxon>Bacillales</taxon>
        <taxon>Bacillaceae</taxon>
        <taxon>Gracilibacillus</taxon>
    </lineage>
</organism>
<gene>
    <name evidence="1" type="ORF">SH601_00330</name>
</gene>
<proteinExistence type="predicted"/>
<evidence type="ECO:0000313" key="2">
    <source>
        <dbReference type="Proteomes" id="UP001277972"/>
    </source>
</evidence>
<keyword evidence="2" id="KW-1185">Reference proteome</keyword>
<protein>
    <submittedName>
        <fullName evidence="1">SRPBCC domain-containing protein</fullName>
    </submittedName>
</protein>